<dbReference type="RefSeq" id="WP_344389694.1">
    <property type="nucleotide sequence ID" value="NZ_BAAASJ010000026.1"/>
</dbReference>
<proteinExistence type="predicted"/>
<reference evidence="3" key="1">
    <citation type="journal article" date="2019" name="Int. J. Syst. Evol. Microbiol.">
        <title>The Global Catalogue of Microorganisms (GCM) 10K type strain sequencing project: providing services to taxonomists for standard genome sequencing and annotation.</title>
        <authorList>
            <consortium name="The Broad Institute Genomics Platform"/>
            <consortium name="The Broad Institute Genome Sequencing Center for Infectious Disease"/>
            <person name="Wu L."/>
            <person name="Ma J."/>
        </authorList>
    </citation>
    <scope>NUCLEOTIDE SEQUENCE [LARGE SCALE GENOMIC DNA]</scope>
    <source>
        <strain evidence="3">JCM 4524</strain>
    </source>
</reference>
<keyword evidence="3" id="KW-1185">Reference proteome</keyword>
<comment type="caution">
    <text evidence="2">The sequence shown here is derived from an EMBL/GenBank/DDBJ whole genome shotgun (WGS) entry which is preliminary data.</text>
</comment>
<name>A0ABP6D1W6_9ACTN</name>
<accession>A0ABP6D1W6</accession>
<gene>
    <name evidence="2" type="ORF">GCM10010307_24360</name>
</gene>
<protein>
    <recommendedName>
        <fullName evidence="1">DUF397 domain-containing protein</fullName>
    </recommendedName>
</protein>
<dbReference type="Proteomes" id="UP001500151">
    <property type="component" value="Unassembled WGS sequence"/>
</dbReference>
<evidence type="ECO:0000259" key="1">
    <source>
        <dbReference type="Pfam" id="PF04149"/>
    </source>
</evidence>
<organism evidence="2 3">
    <name type="scientific">Streptomyces vastus</name>
    <dbReference type="NCBI Taxonomy" id="285451"/>
    <lineage>
        <taxon>Bacteria</taxon>
        <taxon>Bacillati</taxon>
        <taxon>Actinomycetota</taxon>
        <taxon>Actinomycetes</taxon>
        <taxon>Kitasatosporales</taxon>
        <taxon>Streptomycetaceae</taxon>
        <taxon>Streptomyces</taxon>
    </lineage>
</organism>
<dbReference type="EMBL" id="BAAASJ010000026">
    <property type="protein sequence ID" value="GAA2631685.1"/>
    <property type="molecule type" value="Genomic_DNA"/>
</dbReference>
<feature type="domain" description="DUF397" evidence="1">
    <location>
        <begin position="5"/>
        <end position="57"/>
    </location>
</feature>
<sequence>MSEIVWQKSSYSGSGDGTNCVELADTQDTLSLRESDIPTVVLHTHRPQLAALLQHIKSYAPATHP</sequence>
<dbReference type="Pfam" id="PF04149">
    <property type="entry name" value="DUF397"/>
    <property type="match status" value="1"/>
</dbReference>
<evidence type="ECO:0000313" key="2">
    <source>
        <dbReference type="EMBL" id="GAA2631685.1"/>
    </source>
</evidence>
<dbReference type="InterPro" id="IPR007278">
    <property type="entry name" value="DUF397"/>
</dbReference>
<evidence type="ECO:0000313" key="3">
    <source>
        <dbReference type="Proteomes" id="UP001500151"/>
    </source>
</evidence>